<dbReference type="EMBL" id="JNVN01002405">
    <property type="protein sequence ID" value="KHJ32011.1"/>
    <property type="molecule type" value="Genomic_DNA"/>
</dbReference>
<evidence type="ECO:0000313" key="4">
    <source>
        <dbReference type="EMBL" id="KHJ32011.1"/>
    </source>
</evidence>
<keyword evidence="1" id="KW-0175">Coiled coil</keyword>
<feature type="compositionally biased region" description="Polar residues" evidence="2">
    <location>
        <begin position="386"/>
        <end position="398"/>
    </location>
</feature>
<feature type="compositionally biased region" description="Polar residues" evidence="2">
    <location>
        <begin position="673"/>
        <end position="689"/>
    </location>
</feature>
<feature type="compositionally biased region" description="Low complexity" evidence="2">
    <location>
        <begin position="624"/>
        <end position="640"/>
    </location>
</feature>
<evidence type="ECO:0000256" key="2">
    <source>
        <dbReference type="SAM" id="MobiDB-lite"/>
    </source>
</evidence>
<dbReference type="InterPro" id="IPR039278">
    <property type="entry name" value="Red1"/>
</dbReference>
<feature type="compositionally biased region" description="Low complexity" evidence="2">
    <location>
        <begin position="404"/>
        <end position="419"/>
    </location>
</feature>
<feature type="coiled-coil region" evidence="1">
    <location>
        <begin position="767"/>
        <end position="794"/>
    </location>
</feature>
<name>A0A0B1P4Y4_UNCNE</name>
<dbReference type="STRING" id="52586.A0A0B1P4Y4"/>
<feature type="region of interest" description="Disordered" evidence="2">
    <location>
        <begin position="670"/>
        <end position="691"/>
    </location>
</feature>
<dbReference type="OMA" id="PHNIRYS"/>
<reference evidence="4 5" key="1">
    <citation type="journal article" date="2014" name="BMC Genomics">
        <title>Adaptive genomic structural variation in the grape powdery mildew pathogen, Erysiphe necator.</title>
        <authorList>
            <person name="Jones L."/>
            <person name="Riaz S."/>
            <person name="Morales-Cruz A."/>
            <person name="Amrine K.C."/>
            <person name="McGuire B."/>
            <person name="Gubler W.D."/>
            <person name="Walker M.A."/>
            <person name="Cantu D."/>
        </authorList>
    </citation>
    <scope>NUCLEOTIDE SEQUENCE [LARGE SCALE GENOMIC DNA]</scope>
    <source>
        <strain evidence="5">c</strain>
    </source>
</reference>
<feature type="compositionally biased region" description="Basic and acidic residues" evidence="2">
    <location>
        <begin position="361"/>
        <end position="371"/>
    </location>
</feature>
<feature type="compositionally biased region" description="Basic and acidic residues" evidence="2">
    <location>
        <begin position="334"/>
        <end position="354"/>
    </location>
</feature>
<dbReference type="HOGENOM" id="CLU_006646_0_0_1"/>
<gene>
    <name evidence="4" type="ORF">EV44_g4514</name>
</gene>
<proteinExistence type="predicted"/>
<accession>A0A0B1P4Y4</accession>
<feature type="compositionally biased region" description="Polar residues" evidence="2">
    <location>
        <begin position="597"/>
        <end position="623"/>
    </location>
</feature>
<feature type="compositionally biased region" description="Polar residues" evidence="2">
    <location>
        <begin position="296"/>
        <end position="314"/>
    </location>
</feature>
<dbReference type="PANTHER" id="PTHR21563">
    <property type="entry name" value="ZINC FINGER C3H1 DOMAIN-CONTAINING PROTEIN"/>
    <property type="match status" value="1"/>
</dbReference>
<dbReference type="AlphaFoldDB" id="A0A0B1P4Y4"/>
<evidence type="ECO:0000313" key="5">
    <source>
        <dbReference type="Proteomes" id="UP000030854"/>
    </source>
</evidence>
<dbReference type="PANTHER" id="PTHR21563:SF3">
    <property type="entry name" value="ZINC FINGER C3H1 DOMAIN-CONTAINING PROTEIN"/>
    <property type="match status" value="1"/>
</dbReference>
<evidence type="ECO:0000256" key="1">
    <source>
        <dbReference type="SAM" id="Coils"/>
    </source>
</evidence>
<dbReference type="InterPro" id="IPR019607">
    <property type="entry name" value="Putative_zinc-finger_domain"/>
</dbReference>
<feature type="region of interest" description="Disordered" evidence="2">
    <location>
        <begin position="295"/>
        <end position="427"/>
    </location>
</feature>
<organism evidence="4 5">
    <name type="scientific">Uncinula necator</name>
    <name type="common">Grape powdery mildew</name>
    <dbReference type="NCBI Taxonomy" id="52586"/>
    <lineage>
        <taxon>Eukaryota</taxon>
        <taxon>Fungi</taxon>
        <taxon>Dikarya</taxon>
        <taxon>Ascomycota</taxon>
        <taxon>Pezizomycotina</taxon>
        <taxon>Leotiomycetes</taxon>
        <taxon>Erysiphales</taxon>
        <taxon>Erysiphaceae</taxon>
        <taxon>Erysiphe</taxon>
    </lineage>
</organism>
<comment type="caution">
    <text evidence="4">The sequence shown here is derived from an EMBL/GenBank/DDBJ whole genome shotgun (WGS) entry which is preliminary data.</text>
</comment>
<keyword evidence="5" id="KW-1185">Reference proteome</keyword>
<feature type="domain" description="Putative zinc-finger" evidence="3">
    <location>
        <begin position="1113"/>
        <end position="1134"/>
    </location>
</feature>
<dbReference type="GO" id="GO:0005634">
    <property type="term" value="C:nucleus"/>
    <property type="evidence" value="ECO:0007669"/>
    <property type="project" value="TreeGrafter"/>
</dbReference>
<feature type="region of interest" description="Disordered" evidence="2">
    <location>
        <begin position="597"/>
        <end position="640"/>
    </location>
</feature>
<dbReference type="Proteomes" id="UP000030854">
    <property type="component" value="Unassembled WGS sequence"/>
</dbReference>
<evidence type="ECO:0000259" key="3">
    <source>
        <dbReference type="Pfam" id="PF10650"/>
    </source>
</evidence>
<sequence length="1209" mass="135196">MAESPKYCGRNQPKSYYPQYQNQFSTINHAVYPYNSVPPSFSPSNLSYDSQIFPLISRWNQDTNLPLLSNPQNEQMHGSCQVHDHQDNTQLYPSHSIPNYFVNIPNRNAINSVEIIDSGLQRNFSNIHVPKNQSEISEVNNHVQNIKANIEKKESIQNQDSISPHTMQRQPSDSYSPCVTPLASELPPEKKAPIISTPLPEKNVNNILNNTSLQGLSQNFPRNETKIAPNMKNLSECRREAQKVILNLLPYGVRYETYIDEGFRKDIVDKLFQDLSIDHGDLSNIAHHYNNHLTKENPNIQSENGSNHVSSLPNQLEPITKDKSNLSASAAPTKRSDVIEKEKQLQSDMAERHKTLQTKMDALRKSRELRASVKTGIKSKVDQNPENKPPTNHDISSINEKDTGTSSNSTTRSNFNVTSEPPVAKSKSSVNNFISVTTQNTDSKTPELVLSTSMANQVSTKTPAIPGLFLVPNLSNNAIIETTKTTASPVTKTILATTASPKSSAKPTTTVNSVTTINSGTEVNPTTIEMSTDLDNIARLRKRPVASDFDDQSLTKVPFKRPFGHNRGEQRIVINVSDDESEDEDVTTELEFQLDQESSTLTSIKTSNTSQNMQLGSNLSRPKNFTSPTNTSSTPLSVNTNQSLLTPSILKQKQREIQLMKERIAAAEAQLKAKSTTGSIETRQQSESTVPEIKDNLNKDEISSTEFETSLLNMERVHRDFDQEQIKFTQALDITVEDSALKTDSLQEKILRRQKIATKLPIIESEVEKGRSKLEQLKTEIAEVEAGLEKNLEERNRMTIEMKLLYEEQEYLSASDVVPSVTSENLCNLNPKKPHSEQGLRQQSLPKENVENNLNIFSTRNHSLPPGNTSFASTVLQKFQGEENTITDTFDTLNVTDDSQDKENAKIFSIATIKHDRMTHVENEIQKVDTNQADSIGNSISSEAINKEQYNIFNQCSSNASKSTFQEGEQSIGYILEHNRTAASESESDNYEPPDATVMDRISPLISPRFSPAPPESVELVKNNQTQISDKNQLCQITEPAKINKLLSQNSGISPIMKDEPILTFNSSNRYTPYQSPLKLFKAYRYHPNFKNEVAGGLRSKTYSHNIDANKEFCRFEMAGGICNDSACTLQHFKAITLPDDGIMAALGCPDEFTGESREKFVSGLREVLLGLRLRKVNDFDIIASEIIAHRARFLSDQSKILSLEGITI</sequence>
<dbReference type="GO" id="GO:0000178">
    <property type="term" value="C:exosome (RNase complex)"/>
    <property type="evidence" value="ECO:0007669"/>
    <property type="project" value="TreeGrafter"/>
</dbReference>
<protein>
    <recommendedName>
        <fullName evidence="3">Putative zinc-finger domain-containing protein</fullName>
    </recommendedName>
</protein>
<dbReference type="Pfam" id="PF10650">
    <property type="entry name" value="zf-C3H1"/>
    <property type="match status" value="1"/>
</dbReference>